<accession>A0A726D280</accession>
<sequence length="100" mass="11473">MFRQAEHEALMRLMTHATGFVPDSRRIAHWLQEWERSDNSRAIKAQVPGLASDHARDVQTVAQAAKRTGAKPSTLGRLEYSYNMENIARAYPLPSMEYER</sequence>
<proteinExistence type="predicted"/>
<reference evidence="1" key="1">
    <citation type="journal article" date="2018" name="Genome Biol.">
        <title>SKESA: strategic k-mer extension for scrupulous assemblies.</title>
        <authorList>
            <person name="Souvorov A."/>
            <person name="Agarwala R."/>
            <person name="Lipman D.J."/>
        </authorList>
    </citation>
    <scope>NUCLEOTIDE SEQUENCE</scope>
    <source>
        <strain evidence="1">Salmonella enterica</strain>
    </source>
</reference>
<reference evidence="1" key="2">
    <citation type="submission" date="2019-10" db="EMBL/GenBank/DDBJ databases">
        <authorList>
            <consortium name="NCBI Pathogen Detection Project"/>
        </authorList>
    </citation>
    <scope>NUCLEOTIDE SEQUENCE</scope>
    <source>
        <strain evidence="1">Salmonella enterica</strain>
    </source>
</reference>
<gene>
    <name evidence="1" type="ORF">G2953_19035</name>
</gene>
<comment type="caution">
    <text evidence="1">The sequence shown here is derived from an EMBL/GenBank/DDBJ whole genome shotgun (WGS) entry which is preliminary data.</text>
</comment>
<dbReference type="EMBL" id="DAAQXF010000134">
    <property type="protein sequence ID" value="HAE1239048.1"/>
    <property type="molecule type" value="Genomic_DNA"/>
</dbReference>
<dbReference type="AlphaFoldDB" id="A0A726D280"/>
<evidence type="ECO:0000313" key="1">
    <source>
        <dbReference type="EMBL" id="HAE1239048.1"/>
    </source>
</evidence>
<protein>
    <submittedName>
        <fullName evidence="1">Uncharacterized protein</fullName>
    </submittedName>
</protein>
<organism evidence="1">
    <name type="scientific">Salmonella enterica subsp. enterica serovar Agona</name>
    <dbReference type="NCBI Taxonomy" id="58095"/>
    <lineage>
        <taxon>Bacteria</taxon>
        <taxon>Pseudomonadati</taxon>
        <taxon>Pseudomonadota</taxon>
        <taxon>Gammaproteobacteria</taxon>
        <taxon>Enterobacterales</taxon>
        <taxon>Enterobacteriaceae</taxon>
        <taxon>Salmonella</taxon>
    </lineage>
</organism>
<name>A0A726D280_SALET</name>